<dbReference type="PANTHER" id="PTHR33403">
    <property type="entry name" value="SPR1"/>
    <property type="match status" value="1"/>
</dbReference>
<proteinExistence type="inferred from homology"/>
<protein>
    <recommendedName>
        <fullName evidence="3">SAP domain-containing protein</fullName>
    </recommendedName>
</protein>
<evidence type="ECO:0000256" key="2">
    <source>
        <dbReference type="SAM" id="MobiDB-lite"/>
    </source>
</evidence>
<dbReference type="EMBL" id="BDRX01000064">
    <property type="protein sequence ID" value="GBF95427.1"/>
    <property type="molecule type" value="Genomic_DNA"/>
</dbReference>
<dbReference type="Proteomes" id="UP000247498">
    <property type="component" value="Unassembled WGS sequence"/>
</dbReference>
<dbReference type="OrthoDB" id="62622at2759"/>
<comment type="similarity">
    <text evidence="1">Belongs to the SPIRAL1 family.</text>
</comment>
<dbReference type="Gene3D" id="1.10.720.30">
    <property type="entry name" value="SAP domain"/>
    <property type="match status" value="1"/>
</dbReference>
<organism evidence="4 5">
    <name type="scientific">Raphidocelis subcapitata</name>
    <dbReference type="NCBI Taxonomy" id="307507"/>
    <lineage>
        <taxon>Eukaryota</taxon>
        <taxon>Viridiplantae</taxon>
        <taxon>Chlorophyta</taxon>
        <taxon>core chlorophytes</taxon>
        <taxon>Chlorophyceae</taxon>
        <taxon>CS clade</taxon>
        <taxon>Sphaeropleales</taxon>
        <taxon>Selenastraceae</taxon>
        <taxon>Raphidocelis</taxon>
    </lineage>
</organism>
<dbReference type="STRING" id="307507.A0A2V0PE25"/>
<dbReference type="Pfam" id="PF02037">
    <property type="entry name" value="SAP"/>
    <property type="match status" value="1"/>
</dbReference>
<dbReference type="AlphaFoldDB" id="A0A2V0PE25"/>
<dbReference type="FunCoup" id="A0A2V0PE25">
    <property type="interactions" value="57"/>
</dbReference>
<dbReference type="GO" id="GO:0010005">
    <property type="term" value="C:cortical microtubule, transverse to long axis"/>
    <property type="evidence" value="ECO:0007669"/>
    <property type="project" value="TreeGrafter"/>
</dbReference>
<dbReference type="GO" id="GO:0043622">
    <property type="term" value="P:cortical microtubule organization"/>
    <property type="evidence" value="ECO:0007669"/>
    <property type="project" value="InterPro"/>
</dbReference>
<dbReference type="InterPro" id="IPR039613">
    <property type="entry name" value="SPR1/2/3/4/5"/>
</dbReference>
<comment type="caution">
    <text evidence="4">The sequence shown here is derived from an EMBL/GenBank/DDBJ whole genome shotgun (WGS) entry which is preliminary data.</text>
</comment>
<accession>A0A2V0PE25</accession>
<gene>
    <name evidence="4" type="ORF">Rsub_08389</name>
</gene>
<feature type="compositionally biased region" description="Low complexity" evidence="2">
    <location>
        <begin position="124"/>
        <end position="154"/>
    </location>
</feature>
<evidence type="ECO:0000313" key="4">
    <source>
        <dbReference type="EMBL" id="GBF95427.1"/>
    </source>
</evidence>
<evidence type="ECO:0000259" key="3">
    <source>
        <dbReference type="PROSITE" id="PS50800"/>
    </source>
</evidence>
<dbReference type="PANTHER" id="PTHR33403:SF31">
    <property type="entry name" value="PROTEIN SPIRAL1-LIKE 1"/>
    <property type="match status" value="1"/>
</dbReference>
<dbReference type="InterPro" id="IPR036361">
    <property type="entry name" value="SAP_dom_sf"/>
</dbReference>
<evidence type="ECO:0000313" key="5">
    <source>
        <dbReference type="Proteomes" id="UP000247498"/>
    </source>
</evidence>
<evidence type="ECO:0000256" key="1">
    <source>
        <dbReference type="ARBA" id="ARBA00009656"/>
    </source>
</evidence>
<reference evidence="4 5" key="1">
    <citation type="journal article" date="2018" name="Sci. Rep.">
        <title>Raphidocelis subcapitata (=Pseudokirchneriella subcapitata) provides an insight into genome evolution and environmental adaptations in the Sphaeropleales.</title>
        <authorList>
            <person name="Suzuki S."/>
            <person name="Yamaguchi H."/>
            <person name="Nakajima N."/>
            <person name="Kawachi M."/>
        </authorList>
    </citation>
    <scope>NUCLEOTIDE SEQUENCE [LARGE SCALE GENOMIC DNA]</scope>
    <source>
        <strain evidence="4 5">NIES-35</strain>
    </source>
</reference>
<name>A0A2V0PE25_9CHLO</name>
<keyword evidence="5" id="KW-1185">Reference proteome</keyword>
<sequence>MTPDQIEVDNMMKAMLLKDLRIQCRARGLSPAGGKEQLSERLKEHMLQTGDFSMKNENGEDMFNSSVAGTSSADMVDGFARNNYSRPEGQNVGNFLSDRNSSRVLAPPGGGSSIVFGDAEPAGAPRHAPPSHFAPAAPAAPAPVAAPAAPAPGALVSGFGGEERGRNNNYSRPGGQNVGNFLTDKSSSRVLAPPGGASSITFG</sequence>
<dbReference type="PROSITE" id="PS50800">
    <property type="entry name" value="SAP"/>
    <property type="match status" value="1"/>
</dbReference>
<feature type="region of interest" description="Disordered" evidence="2">
    <location>
        <begin position="95"/>
        <end position="203"/>
    </location>
</feature>
<feature type="domain" description="SAP" evidence="3">
    <location>
        <begin position="12"/>
        <end position="46"/>
    </location>
</feature>
<dbReference type="InterPro" id="IPR003034">
    <property type="entry name" value="SAP_dom"/>
</dbReference>
<feature type="compositionally biased region" description="Polar residues" evidence="2">
    <location>
        <begin position="178"/>
        <end position="189"/>
    </location>
</feature>
<dbReference type="SUPFAM" id="SSF68906">
    <property type="entry name" value="SAP domain"/>
    <property type="match status" value="1"/>
</dbReference>
<dbReference type="InParanoid" id="A0A2V0PE25"/>
<dbReference type="SMART" id="SM00513">
    <property type="entry name" value="SAP"/>
    <property type="match status" value="1"/>
</dbReference>